<dbReference type="RefSeq" id="XP_007374177.1">
    <property type="nucleotide sequence ID" value="XM_007374115.1"/>
</dbReference>
<reference evidence="11 12" key="1">
    <citation type="journal article" date="2011" name="Proc. Natl. Acad. Sci. U.S.A.">
        <title>Comparative genomics of xylose-fermenting fungi for enhanced biofuel production.</title>
        <authorList>
            <person name="Wohlbach D.J."/>
            <person name="Kuo A."/>
            <person name="Sato T.K."/>
            <person name="Potts K.M."/>
            <person name="Salamov A.A."/>
            <person name="LaButti K.M."/>
            <person name="Sun H."/>
            <person name="Clum A."/>
            <person name="Pangilinan J.L."/>
            <person name="Lindquist E.A."/>
            <person name="Lucas S."/>
            <person name="Lapidus A."/>
            <person name="Jin M."/>
            <person name="Gunawan C."/>
            <person name="Balan V."/>
            <person name="Dale B.E."/>
            <person name="Jeffries T.W."/>
            <person name="Zinkel R."/>
            <person name="Barry K.W."/>
            <person name="Grigoriev I.V."/>
            <person name="Gasch A.P."/>
        </authorList>
    </citation>
    <scope>NUCLEOTIDE SEQUENCE [LARGE SCALE GENOMIC DNA]</scope>
    <source>
        <strain evidence="12">NRRL Y-27907 / 11-Y1</strain>
    </source>
</reference>
<dbReference type="Gene3D" id="2.170.8.10">
    <property type="entry name" value="Phosphoenolpyruvate Carboxykinase, domain 2"/>
    <property type="match status" value="1"/>
</dbReference>
<dbReference type="STRING" id="619300.G3AJD4"/>
<evidence type="ECO:0000313" key="11">
    <source>
        <dbReference type="EMBL" id="EGW34593.1"/>
    </source>
</evidence>
<keyword evidence="7" id="KW-0210">Decarboxylase</keyword>
<dbReference type="NCBIfam" id="NF006820">
    <property type="entry name" value="PRK09344.1-2"/>
    <property type="match status" value="1"/>
</dbReference>
<dbReference type="EMBL" id="GL996500">
    <property type="protein sequence ID" value="EGW34593.1"/>
    <property type="molecule type" value="Genomic_DNA"/>
</dbReference>
<accession>G3AJD4</accession>
<evidence type="ECO:0000256" key="9">
    <source>
        <dbReference type="ARBA" id="ARBA00023239"/>
    </source>
</evidence>
<dbReference type="FunFam" id="2.170.8.10:FF:000001">
    <property type="entry name" value="Phosphoenolpyruvate carboxykinase (ATP)"/>
    <property type="match status" value="1"/>
</dbReference>
<dbReference type="KEGG" id="spaa:SPAPADRAFT_60027"/>
<dbReference type="GO" id="GO:0004612">
    <property type="term" value="F:phosphoenolpyruvate carboxykinase (ATP) activity"/>
    <property type="evidence" value="ECO:0007669"/>
    <property type="project" value="UniProtKB-EC"/>
</dbReference>
<keyword evidence="11" id="KW-0808">Transferase</keyword>
<comment type="catalytic activity">
    <reaction evidence="10">
        <text>oxaloacetate + ATP = phosphoenolpyruvate + ADP + CO2</text>
        <dbReference type="Rhea" id="RHEA:18617"/>
        <dbReference type="ChEBI" id="CHEBI:16452"/>
        <dbReference type="ChEBI" id="CHEBI:16526"/>
        <dbReference type="ChEBI" id="CHEBI:30616"/>
        <dbReference type="ChEBI" id="CHEBI:58702"/>
        <dbReference type="ChEBI" id="CHEBI:456216"/>
        <dbReference type="EC" id="4.1.1.49"/>
    </reaction>
</comment>
<dbReference type="InterPro" id="IPR001272">
    <property type="entry name" value="PEP_carboxykinase_ATP"/>
</dbReference>
<dbReference type="GO" id="GO:0016301">
    <property type="term" value="F:kinase activity"/>
    <property type="evidence" value="ECO:0007669"/>
    <property type="project" value="UniProtKB-KW"/>
</dbReference>
<evidence type="ECO:0000256" key="7">
    <source>
        <dbReference type="ARBA" id="ARBA00022793"/>
    </source>
</evidence>
<gene>
    <name evidence="11" type="primary">PCK1</name>
    <name evidence="11" type="ORF">SPAPADRAFT_60027</name>
</gene>
<sequence length="553" mass="60913">MAPPPAAVESALDFGNKANIKSNQDPLVHQLSLNPDVIIRHNAAPPTLYEDGLTEKGTTISSTGALMAFSGKKTGRSPKDKRIVEESTSAHNIWWGPVNKQVNELTWKISRSRALDYLRTREKLFVVDAFAGWDPRYRIKVRIICARAYHALFMTNMLIKPTPEELENFGEPDFTVYNAGQFPANVHTKGMTSSTSVEINFKDMEMVILGTEYAGEMKKGIFTVMFYLMPIKHQVLTLHSSCNQGQDDDISLFFGLSGTGKTTLSADPKRKLIGDDEHCWSDQGVFNIEGGCYAKCIDLSAEKEPEIFNAVKFGAILENVAYDPETKVVDYSDSTITENTRCSYPVEFIPSAKIPCLADVHPSNIILLTCDASGVLPPVSKLTNEQVMYHFISGYTSKIPGTEEGVTEPIAVFSACFGQPFLVLHPMKYAQQLADKISQHKARAWLLNTGWVGASASTGGKRCPLKYTRAILDAIHSGELAKAEYETFPVFNLNIPKAIEGVPSEILNPARSWTKGTDSFNAELSKLAGKFVENFKTYADEATPEVKAAAPTV</sequence>
<dbReference type="FunCoup" id="G3AJD4">
    <property type="interactions" value="276"/>
</dbReference>
<dbReference type="NCBIfam" id="NF006821">
    <property type="entry name" value="PRK09344.1-3"/>
    <property type="match status" value="1"/>
</dbReference>
<dbReference type="GeneID" id="18873185"/>
<dbReference type="InterPro" id="IPR008210">
    <property type="entry name" value="PEP_carboxykinase_N"/>
</dbReference>
<keyword evidence="6" id="KW-0547">Nucleotide-binding</keyword>
<name>G3AJD4_SPAPN</name>
<evidence type="ECO:0000256" key="8">
    <source>
        <dbReference type="ARBA" id="ARBA00022840"/>
    </source>
</evidence>
<dbReference type="InterPro" id="IPR013035">
    <property type="entry name" value="PEP_carboxykinase_C"/>
</dbReference>
<dbReference type="eggNOG" id="ENOG502QQI5">
    <property type="taxonomic scope" value="Eukaryota"/>
</dbReference>
<dbReference type="PIRSF" id="PIRSF006294">
    <property type="entry name" value="PEP_crbxkin"/>
    <property type="match status" value="1"/>
</dbReference>
<comment type="pathway">
    <text evidence="1">Carbohydrate biosynthesis; gluconeogenesis.</text>
</comment>
<organism evidence="12">
    <name type="scientific">Spathaspora passalidarum (strain NRRL Y-27907 / 11-Y1)</name>
    <dbReference type="NCBI Taxonomy" id="619300"/>
    <lineage>
        <taxon>Eukaryota</taxon>
        <taxon>Fungi</taxon>
        <taxon>Dikarya</taxon>
        <taxon>Ascomycota</taxon>
        <taxon>Saccharomycotina</taxon>
        <taxon>Pichiomycetes</taxon>
        <taxon>Debaryomycetaceae</taxon>
        <taxon>Spathaspora</taxon>
    </lineage>
</organism>
<dbReference type="OrthoDB" id="184182at2759"/>
<dbReference type="FunFam" id="3.40.449.10:FF:000002">
    <property type="entry name" value="Phosphoenolpyruvate carboxykinase [ATP]"/>
    <property type="match status" value="1"/>
</dbReference>
<dbReference type="CDD" id="cd00484">
    <property type="entry name" value="PEPCK_ATP"/>
    <property type="match status" value="1"/>
</dbReference>
<keyword evidence="9" id="KW-0456">Lyase</keyword>
<dbReference type="NCBIfam" id="TIGR00224">
    <property type="entry name" value="pckA"/>
    <property type="match status" value="1"/>
</dbReference>
<dbReference type="InParanoid" id="G3AJD4"/>
<dbReference type="EC" id="4.1.1.49" evidence="3"/>
<dbReference type="GO" id="GO:0005829">
    <property type="term" value="C:cytosol"/>
    <property type="evidence" value="ECO:0007669"/>
    <property type="project" value="EnsemblFungi"/>
</dbReference>
<dbReference type="GO" id="GO:0006094">
    <property type="term" value="P:gluconeogenesis"/>
    <property type="evidence" value="ECO:0007669"/>
    <property type="project" value="UniProtKB-UniPathway"/>
</dbReference>
<dbReference type="Pfam" id="PF01293">
    <property type="entry name" value="PEPCK_ATP"/>
    <property type="match status" value="1"/>
</dbReference>
<dbReference type="PANTHER" id="PTHR30031">
    <property type="entry name" value="PHOSPHOENOLPYRUVATE CARBOXYKINASE ATP"/>
    <property type="match status" value="1"/>
</dbReference>
<dbReference type="OMA" id="MRYAGEM"/>
<keyword evidence="5" id="KW-0312">Gluconeogenesis</keyword>
<dbReference type="PROSITE" id="PS00532">
    <property type="entry name" value="PEPCK_ATP"/>
    <property type="match status" value="1"/>
</dbReference>
<dbReference type="HOGENOM" id="CLU_018247_0_1_1"/>
<evidence type="ECO:0000256" key="5">
    <source>
        <dbReference type="ARBA" id="ARBA00022432"/>
    </source>
</evidence>
<dbReference type="UniPathway" id="UPA00138"/>
<keyword evidence="11" id="KW-0670">Pyruvate</keyword>
<dbReference type="Proteomes" id="UP000000709">
    <property type="component" value="Unassembled WGS sequence"/>
</dbReference>
<dbReference type="Gene3D" id="3.40.449.10">
    <property type="entry name" value="Phosphoenolpyruvate Carboxykinase, domain 1"/>
    <property type="match status" value="1"/>
</dbReference>
<comment type="similarity">
    <text evidence="2">Belongs to the phosphoenolpyruvate carboxykinase (ATP) family.</text>
</comment>
<keyword evidence="8" id="KW-0067">ATP-binding</keyword>
<evidence type="ECO:0000256" key="1">
    <source>
        <dbReference type="ARBA" id="ARBA00004742"/>
    </source>
</evidence>
<keyword evidence="12" id="KW-1185">Reference proteome</keyword>
<proteinExistence type="inferred from homology"/>
<dbReference type="Gene3D" id="3.90.228.20">
    <property type="match status" value="1"/>
</dbReference>
<keyword evidence="11" id="KW-0418">Kinase</keyword>
<evidence type="ECO:0000256" key="4">
    <source>
        <dbReference type="ARBA" id="ARBA00021932"/>
    </source>
</evidence>
<dbReference type="InterPro" id="IPR015994">
    <property type="entry name" value="PEPCK_ATP_CS"/>
</dbReference>
<evidence type="ECO:0000256" key="3">
    <source>
        <dbReference type="ARBA" id="ARBA00012363"/>
    </source>
</evidence>
<evidence type="ECO:0000256" key="2">
    <source>
        <dbReference type="ARBA" id="ARBA00006052"/>
    </source>
</evidence>
<dbReference type="GO" id="GO:0005524">
    <property type="term" value="F:ATP binding"/>
    <property type="evidence" value="ECO:0007669"/>
    <property type="project" value="UniProtKB-KW"/>
</dbReference>
<dbReference type="HAMAP" id="MF_00453">
    <property type="entry name" value="PEPCK_ATP"/>
    <property type="match status" value="1"/>
</dbReference>
<protein>
    <recommendedName>
        <fullName evidence="4">Phosphoenolpyruvate carboxykinase (ATP)</fullName>
        <ecNumber evidence="3">4.1.1.49</ecNumber>
    </recommendedName>
</protein>
<dbReference type="SUPFAM" id="SSF68923">
    <property type="entry name" value="PEP carboxykinase N-terminal domain"/>
    <property type="match status" value="1"/>
</dbReference>
<dbReference type="AlphaFoldDB" id="G3AJD4"/>
<evidence type="ECO:0000256" key="10">
    <source>
        <dbReference type="ARBA" id="ARBA00047371"/>
    </source>
</evidence>
<evidence type="ECO:0000256" key="6">
    <source>
        <dbReference type="ARBA" id="ARBA00022741"/>
    </source>
</evidence>
<evidence type="ECO:0000313" key="12">
    <source>
        <dbReference type="Proteomes" id="UP000000709"/>
    </source>
</evidence>
<dbReference type="SUPFAM" id="SSF53795">
    <property type="entry name" value="PEP carboxykinase-like"/>
    <property type="match status" value="1"/>
</dbReference>
<dbReference type="PANTHER" id="PTHR30031:SF0">
    <property type="entry name" value="PHOSPHOENOLPYRUVATE CARBOXYKINASE (ATP)"/>
    <property type="match status" value="1"/>
</dbReference>